<gene>
    <name evidence="2" type="ORF">Scep_000655</name>
</gene>
<reference evidence="2 3" key="1">
    <citation type="submission" date="2024-01" db="EMBL/GenBank/DDBJ databases">
        <title>Genome assemblies of Stephania.</title>
        <authorList>
            <person name="Yang L."/>
        </authorList>
    </citation>
    <scope>NUCLEOTIDE SEQUENCE [LARGE SCALE GENOMIC DNA]</scope>
    <source>
        <strain evidence="2">JXDWG</strain>
        <tissue evidence="2">Leaf</tissue>
    </source>
</reference>
<keyword evidence="3" id="KW-1185">Reference proteome</keyword>
<sequence>MGVVFRLPQLEPASRRLKFTDLMSCVPLGYTALQSINGGGRGWWDALESSHCLGGARGSAGSIRRSPGCPGPSQPKSTIQQGEGSTDRRYHLRIQEQETWSVPTDLVQNMSQNINKYTLQIHLQQMANTFGIPRPAKRGYSIDNSQDNQDVFPFNKWRNMETKYSPTHLIEDIQGNVYKQDLA</sequence>
<evidence type="ECO:0000313" key="2">
    <source>
        <dbReference type="EMBL" id="KAK9165464.1"/>
    </source>
</evidence>
<protein>
    <submittedName>
        <fullName evidence="2">Uncharacterized protein</fullName>
    </submittedName>
</protein>
<dbReference type="AlphaFoldDB" id="A0AAP0LAM2"/>
<feature type="region of interest" description="Disordered" evidence="1">
    <location>
        <begin position="56"/>
        <end position="86"/>
    </location>
</feature>
<proteinExistence type="predicted"/>
<dbReference type="EMBL" id="JBBNAG010000001">
    <property type="protein sequence ID" value="KAK9165464.1"/>
    <property type="molecule type" value="Genomic_DNA"/>
</dbReference>
<organism evidence="2 3">
    <name type="scientific">Stephania cephalantha</name>
    <dbReference type="NCBI Taxonomy" id="152367"/>
    <lineage>
        <taxon>Eukaryota</taxon>
        <taxon>Viridiplantae</taxon>
        <taxon>Streptophyta</taxon>
        <taxon>Embryophyta</taxon>
        <taxon>Tracheophyta</taxon>
        <taxon>Spermatophyta</taxon>
        <taxon>Magnoliopsida</taxon>
        <taxon>Ranunculales</taxon>
        <taxon>Menispermaceae</taxon>
        <taxon>Menispermoideae</taxon>
        <taxon>Cissampelideae</taxon>
        <taxon>Stephania</taxon>
    </lineage>
</organism>
<evidence type="ECO:0000256" key="1">
    <source>
        <dbReference type="SAM" id="MobiDB-lite"/>
    </source>
</evidence>
<dbReference type="Proteomes" id="UP001419268">
    <property type="component" value="Unassembled WGS sequence"/>
</dbReference>
<feature type="compositionally biased region" description="Low complexity" evidence="1">
    <location>
        <begin position="59"/>
        <end position="68"/>
    </location>
</feature>
<evidence type="ECO:0000313" key="3">
    <source>
        <dbReference type="Proteomes" id="UP001419268"/>
    </source>
</evidence>
<comment type="caution">
    <text evidence="2">The sequence shown here is derived from an EMBL/GenBank/DDBJ whole genome shotgun (WGS) entry which is preliminary data.</text>
</comment>
<accession>A0AAP0LAM2</accession>
<feature type="compositionally biased region" description="Polar residues" evidence="1">
    <location>
        <begin position="74"/>
        <end position="84"/>
    </location>
</feature>
<name>A0AAP0LAM2_9MAGN</name>